<dbReference type="Proteomes" id="UP000201968">
    <property type="component" value="Segment"/>
</dbReference>
<evidence type="ECO:0000313" key="3">
    <source>
        <dbReference type="Proteomes" id="UP000201968"/>
    </source>
</evidence>
<evidence type="ECO:0008006" key="4">
    <source>
        <dbReference type="Google" id="ProtNLM"/>
    </source>
</evidence>
<accession>A0A1C9EHX9</accession>
<dbReference type="GeneID" id="29078393"/>
<evidence type="ECO:0000256" key="1">
    <source>
        <dbReference type="SAM" id="Phobius"/>
    </source>
</evidence>
<keyword evidence="1" id="KW-0812">Transmembrane</keyword>
<dbReference type="KEGG" id="vg:29078393"/>
<dbReference type="OrthoDB" id="23038at10239"/>
<organism evidence="2 3">
    <name type="scientific">Gordonia phage Nyceirae</name>
    <dbReference type="NCBI Taxonomy" id="1887651"/>
    <lineage>
        <taxon>Viruses</taxon>
        <taxon>Duplodnaviria</taxon>
        <taxon>Heunggongvirae</taxon>
        <taxon>Uroviricota</taxon>
        <taxon>Caudoviricetes</taxon>
        <taxon>Nyceiraevirus</taxon>
        <taxon>Nyceiraevirus nyceirae</taxon>
    </lineage>
</organism>
<keyword evidence="1" id="KW-0472">Membrane</keyword>
<keyword evidence="1" id="KW-1133">Transmembrane helix</keyword>
<gene>
    <name evidence="2" type="primary">28</name>
    <name evidence="2" type="ORF">SEA_NYCEIRAE_28</name>
</gene>
<dbReference type="EMBL" id="KX557282">
    <property type="protein sequence ID" value="AON97391.1"/>
    <property type="molecule type" value="Genomic_DNA"/>
</dbReference>
<evidence type="ECO:0000313" key="2">
    <source>
        <dbReference type="EMBL" id="AON97391.1"/>
    </source>
</evidence>
<reference evidence="3" key="1">
    <citation type="submission" date="2016-07" db="EMBL/GenBank/DDBJ databases">
        <authorList>
            <person name="Florea S."/>
            <person name="Webb J.S."/>
            <person name="Jaromczyk J."/>
            <person name="Schardl C.L."/>
        </authorList>
    </citation>
    <scope>NUCLEOTIDE SEQUENCE [LARGE SCALE GENOMIC DNA]</scope>
</reference>
<name>A0A1C9EHX9_9CAUD</name>
<dbReference type="RefSeq" id="YP_009277946.1">
    <property type="nucleotide sequence ID" value="NC_031004.1"/>
</dbReference>
<sequence>MPGEIAQHLPEWSVIIVVIAVALNYFGRMLSEASEWWAKVLGPLGKRWRERGLRRAEERRAARTVRLDEIEDMTRDRDYFKSKAYANEDRLHLLEDGYLPYDAEWHRNARLRAIESGCDLPEHKGYLEWIKGGGTPSQ</sequence>
<proteinExistence type="predicted"/>
<protein>
    <recommendedName>
        <fullName evidence="4">Minor tail protein</fullName>
    </recommendedName>
</protein>
<keyword evidence="3" id="KW-1185">Reference proteome</keyword>
<feature type="transmembrane region" description="Helical" evidence="1">
    <location>
        <begin position="12"/>
        <end position="30"/>
    </location>
</feature>